<dbReference type="RefSeq" id="XP_035340816.1">
    <property type="nucleotide sequence ID" value="XM_035484923.1"/>
</dbReference>
<dbReference type="PANTHER" id="PTHR47381:SF3">
    <property type="entry name" value="ALPHA_BETA-HYDROLASES SUPERFAMILY PROTEIN"/>
    <property type="match status" value="1"/>
</dbReference>
<evidence type="ECO:0000313" key="4">
    <source>
        <dbReference type="Proteomes" id="UP000509510"/>
    </source>
</evidence>
<dbReference type="OrthoDB" id="2152248at2759"/>
<gene>
    <name evidence="3" type="ORF">TRUGW13939_01725</name>
</gene>
<feature type="compositionally biased region" description="Polar residues" evidence="1">
    <location>
        <begin position="15"/>
        <end position="26"/>
    </location>
</feature>
<dbReference type="Pfam" id="PF12697">
    <property type="entry name" value="Abhydrolase_6"/>
    <property type="match status" value="1"/>
</dbReference>
<dbReference type="InterPro" id="IPR029058">
    <property type="entry name" value="AB_hydrolase_fold"/>
</dbReference>
<evidence type="ECO:0000259" key="2">
    <source>
        <dbReference type="Pfam" id="PF12697"/>
    </source>
</evidence>
<dbReference type="EMBL" id="CP055898">
    <property type="protein sequence ID" value="QKX54637.1"/>
    <property type="molecule type" value="Genomic_DNA"/>
</dbReference>
<evidence type="ECO:0000256" key="1">
    <source>
        <dbReference type="SAM" id="MobiDB-lite"/>
    </source>
</evidence>
<protein>
    <recommendedName>
        <fullName evidence="2">AB hydrolase-1 domain-containing protein</fullName>
    </recommendedName>
</protein>
<dbReference type="KEGG" id="trg:TRUGW13939_01725"/>
<organism evidence="3 4">
    <name type="scientific">Talaromyces rugulosus</name>
    <name type="common">Penicillium rugulosum</name>
    <dbReference type="NCBI Taxonomy" id="121627"/>
    <lineage>
        <taxon>Eukaryota</taxon>
        <taxon>Fungi</taxon>
        <taxon>Dikarya</taxon>
        <taxon>Ascomycota</taxon>
        <taxon>Pezizomycotina</taxon>
        <taxon>Eurotiomycetes</taxon>
        <taxon>Eurotiomycetidae</taxon>
        <taxon>Eurotiales</taxon>
        <taxon>Trichocomaceae</taxon>
        <taxon>Talaromyces</taxon>
        <taxon>Talaromyces sect. Islandici</taxon>
    </lineage>
</organism>
<name>A0A7H8QL36_TALRU</name>
<dbReference type="PANTHER" id="PTHR47381">
    <property type="entry name" value="ALPHA/BETA-HYDROLASES SUPERFAMILY PROTEIN"/>
    <property type="match status" value="1"/>
</dbReference>
<accession>A0A7H8QL36</accession>
<dbReference type="SUPFAM" id="SSF53474">
    <property type="entry name" value="alpha/beta-Hydrolases"/>
    <property type="match status" value="1"/>
</dbReference>
<dbReference type="AlphaFoldDB" id="A0A7H8QL36"/>
<dbReference type="Proteomes" id="UP000509510">
    <property type="component" value="Chromosome I"/>
</dbReference>
<dbReference type="Gene3D" id="3.40.50.1820">
    <property type="entry name" value="alpha/beta hydrolase"/>
    <property type="match status" value="1"/>
</dbReference>
<evidence type="ECO:0000313" key="3">
    <source>
        <dbReference type="EMBL" id="QKX54637.1"/>
    </source>
</evidence>
<feature type="domain" description="AB hydrolase-1" evidence="2">
    <location>
        <begin position="101"/>
        <end position="309"/>
    </location>
</feature>
<reference evidence="4" key="1">
    <citation type="submission" date="2020-06" db="EMBL/GenBank/DDBJ databases">
        <title>A chromosome-scale genome assembly of Talaromyces rugulosus W13939.</title>
        <authorList>
            <person name="Wang B."/>
            <person name="Guo L."/>
            <person name="Ye K."/>
            <person name="Wang L."/>
        </authorList>
    </citation>
    <scope>NUCLEOTIDE SEQUENCE [LARGE SCALE GENOMIC DNA]</scope>
    <source>
        <strain evidence="4">W13939</strain>
    </source>
</reference>
<keyword evidence="4" id="KW-1185">Reference proteome</keyword>
<proteinExistence type="predicted"/>
<feature type="region of interest" description="Disordered" evidence="1">
    <location>
        <begin position="1"/>
        <end position="36"/>
    </location>
</feature>
<dbReference type="InterPro" id="IPR000073">
    <property type="entry name" value="AB_hydrolase_1"/>
</dbReference>
<dbReference type="GeneID" id="55989235"/>
<sequence length="332" mass="37223">MSIRNRISRQEPISAEQTQQLTSLSSMEPHFAPKATTPRSSKTVFIIGGLRVYVYGLEEVEKKGYADVAVLYLAHGRLRDYGDMEVMAHEILHQYGNAEGRRSAGLIAVAVDMRNHGERKLSDKSNDAWDVGNELHAQDMLSIISGSAQDFDLLIDYLPTYLPQFNKFYNIMSGRSLGGHTSWRLGTNSSSKLHGLAIIIGSPNMGALLLDRLGVDSNALSSLADDIYKIPYDTLSELLTEEQRRRWPRALHDLVAEIDRNTAEKFPKDVPTYILNGKLDPLVPDRFSEAWVAKRKAEGYTNLDHFAQENTGHECTQIMVGNVADWLVKLFT</sequence>